<keyword evidence="5 7" id="KW-0472">Membrane</keyword>
<feature type="transmembrane region" description="Helical" evidence="7">
    <location>
        <begin position="268"/>
        <end position="289"/>
    </location>
</feature>
<evidence type="ECO:0000256" key="2">
    <source>
        <dbReference type="ARBA" id="ARBA00005982"/>
    </source>
</evidence>
<evidence type="ECO:0000256" key="4">
    <source>
        <dbReference type="ARBA" id="ARBA00022989"/>
    </source>
</evidence>
<name>A0A1H9KV83_9GAMM</name>
<dbReference type="AlphaFoldDB" id="A0A1H9KV83"/>
<feature type="transmembrane region" description="Helical" evidence="7">
    <location>
        <begin position="366"/>
        <end position="385"/>
    </location>
</feature>
<feature type="transmembrane region" description="Helical" evidence="7">
    <location>
        <begin position="80"/>
        <end position="98"/>
    </location>
</feature>
<keyword evidence="4 7" id="KW-1133">Transmembrane helix</keyword>
<feature type="transmembrane region" description="Helical" evidence="7">
    <location>
        <begin position="54"/>
        <end position="73"/>
    </location>
</feature>
<dbReference type="EMBL" id="FOFS01000014">
    <property type="protein sequence ID" value="SER02968.1"/>
    <property type="molecule type" value="Genomic_DNA"/>
</dbReference>
<protein>
    <submittedName>
        <fullName evidence="8">Proton-dependent oligopeptide transporter, POT family</fullName>
    </submittedName>
</protein>
<feature type="transmembrane region" description="Helical" evidence="7">
    <location>
        <begin position="170"/>
        <end position="189"/>
    </location>
</feature>
<evidence type="ECO:0000256" key="1">
    <source>
        <dbReference type="ARBA" id="ARBA00004141"/>
    </source>
</evidence>
<dbReference type="GO" id="GO:0016020">
    <property type="term" value="C:membrane"/>
    <property type="evidence" value="ECO:0007669"/>
    <property type="project" value="UniProtKB-SubCell"/>
</dbReference>
<evidence type="ECO:0000256" key="7">
    <source>
        <dbReference type="SAM" id="Phobius"/>
    </source>
</evidence>
<dbReference type="InterPro" id="IPR036259">
    <property type="entry name" value="MFS_trans_sf"/>
</dbReference>
<keyword evidence="6" id="KW-0813">Transport</keyword>
<feature type="transmembrane region" description="Helical" evidence="7">
    <location>
        <begin position="330"/>
        <end position="354"/>
    </location>
</feature>
<dbReference type="InterPro" id="IPR018456">
    <property type="entry name" value="PTR2_symporter_CS"/>
</dbReference>
<dbReference type="GO" id="GO:0006857">
    <property type="term" value="P:oligopeptide transport"/>
    <property type="evidence" value="ECO:0007669"/>
    <property type="project" value="InterPro"/>
</dbReference>
<comment type="subcellular location">
    <subcellularLocation>
        <location evidence="1 6">Membrane</location>
        <topology evidence="1 6">Multi-pass membrane protein</topology>
    </subcellularLocation>
</comment>
<comment type="similarity">
    <text evidence="2 6">Belongs to the major facilitator superfamily. Proton-dependent oligopeptide transporter (POT/PTR) (TC 2.A.17) family.</text>
</comment>
<accession>A0A1H9KV83</accession>
<feature type="transmembrane region" description="Helical" evidence="7">
    <location>
        <begin position="216"/>
        <end position="234"/>
    </location>
</feature>
<feature type="transmembrane region" description="Helical" evidence="7">
    <location>
        <begin position="104"/>
        <end position="122"/>
    </location>
</feature>
<feature type="transmembrane region" description="Helical" evidence="7">
    <location>
        <begin position="301"/>
        <end position="318"/>
    </location>
</feature>
<keyword evidence="9" id="KW-1185">Reference proteome</keyword>
<dbReference type="PROSITE" id="PS01023">
    <property type="entry name" value="PTR2_2"/>
    <property type="match status" value="1"/>
</dbReference>
<dbReference type="Proteomes" id="UP000199233">
    <property type="component" value="Unassembled WGS sequence"/>
</dbReference>
<feature type="transmembrane region" description="Helical" evidence="7">
    <location>
        <begin position="24"/>
        <end position="42"/>
    </location>
</feature>
<evidence type="ECO:0000256" key="6">
    <source>
        <dbReference type="RuleBase" id="RU003755"/>
    </source>
</evidence>
<reference evidence="8 9" key="1">
    <citation type="submission" date="2016-10" db="EMBL/GenBank/DDBJ databases">
        <authorList>
            <person name="de Groot N.N."/>
        </authorList>
    </citation>
    <scope>NUCLEOTIDE SEQUENCE [LARGE SCALE GENOMIC DNA]</scope>
    <source>
        <strain evidence="8 9">DSM 25927</strain>
    </source>
</reference>
<dbReference type="SUPFAM" id="SSF103473">
    <property type="entry name" value="MFS general substrate transporter"/>
    <property type="match status" value="1"/>
</dbReference>
<dbReference type="Pfam" id="PF00854">
    <property type="entry name" value="PTR2"/>
    <property type="match status" value="2"/>
</dbReference>
<feature type="transmembrane region" description="Helical" evidence="7">
    <location>
        <begin position="143"/>
        <end position="164"/>
    </location>
</feature>
<dbReference type="OrthoDB" id="5351355at2"/>
<dbReference type="InterPro" id="IPR000109">
    <property type="entry name" value="POT_fam"/>
</dbReference>
<dbReference type="RefSeq" id="WP_143068989.1">
    <property type="nucleotide sequence ID" value="NZ_FOFS01000014.1"/>
</dbReference>
<dbReference type="Gene3D" id="1.20.1250.20">
    <property type="entry name" value="MFS general substrate transporter like domains"/>
    <property type="match status" value="2"/>
</dbReference>
<sequence>MNHDHARMPPGIPYIVANEFAERFCYYGLNAILSVYMVNVLRFGEAQATTWQSLFKSGAYFFPLLGAIVSDVLLGKYRTILLFSLSYVGGCALLALGSTSPATLAAGLFFIALGTGGIKPCVSTNLGDQFTRANAHLIERAFSWFYLSINAGSLISIAACPWLLREHGPRLAFGLPGAMMSLAVLVFWLGRKRFAVLPPAGKPWLRELFCADGLKLIGRLLLIYLFIAFFWSLWEQSNGQTWTLQAQSDLMDKHLGFGLQILPAQIQIANALFILLLVPLFSYGVYPLWARFAAVTPLRKIGAGMFVTASSFVLVAWIENRIQHGQVVSVWWQILAYAILTASEVLVSITALEFSYKQAPLKIKSFIMALFLLSQSLGNLFTGLVNDAMVRPLAVHDIRVGAQTWVALAEISPFTLGQKLDFAGDTGIRVQTGNGAARPLAGTYLIAEIDAAQQRLRVVDAIHRQDLMSQGAYRASAKVSTYALVGPAYFLFFAGVMAVGALLFIVVAMFYRERVYVREAAG</sequence>
<dbReference type="STRING" id="489703.SAMN04488038_11451"/>
<evidence type="ECO:0000256" key="5">
    <source>
        <dbReference type="ARBA" id="ARBA00023136"/>
    </source>
</evidence>
<feature type="transmembrane region" description="Helical" evidence="7">
    <location>
        <begin position="488"/>
        <end position="511"/>
    </location>
</feature>
<gene>
    <name evidence="8" type="ORF">SAMN04488038_11451</name>
</gene>
<dbReference type="GO" id="GO:0022857">
    <property type="term" value="F:transmembrane transporter activity"/>
    <property type="evidence" value="ECO:0007669"/>
    <property type="project" value="InterPro"/>
</dbReference>
<evidence type="ECO:0000313" key="9">
    <source>
        <dbReference type="Proteomes" id="UP000199233"/>
    </source>
</evidence>
<proteinExistence type="inferred from homology"/>
<keyword evidence="3 6" id="KW-0812">Transmembrane</keyword>
<evidence type="ECO:0000313" key="8">
    <source>
        <dbReference type="EMBL" id="SER02968.1"/>
    </source>
</evidence>
<organism evidence="8 9">
    <name type="scientific">Solimonas aquatica</name>
    <dbReference type="NCBI Taxonomy" id="489703"/>
    <lineage>
        <taxon>Bacteria</taxon>
        <taxon>Pseudomonadati</taxon>
        <taxon>Pseudomonadota</taxon>
        <taxon>Gammaproteobacteria</taxon>
        <taxon>Nevskiales</taxon>
        <taxon>Nevskiaceae</taxon>
        <taxon>Solimonas</taxon>
    </lineage>
</organism>
<evidence type="ECO:0000256" key="3">
    <source>
        <dbReference type="ARBA" id="ARBA00022692"/>
    </source>
</evidence>
<dbReference type="PANTHER" id="PTHR11654">
    <property type="entry name" value="OLIGOPEPTIDE TRANSPORTER-RELATED"/>
    <property type="match status" value="1"/>
</dbReference>